<keyword evidence="2" id="KW-0812">Transmembrane</keyword>
<dbReference type="PANTHER" id="PTHR12482:SF62">
    <property type="entry name" value="LIPASE ROG1-RELATED"/>
    <property type="match status" value="1"/>
</dbReference>
<organism evidence="4 5">
    <name type="scientific">Thelephora terrestris</name>
    <dbReference type="NCBI Taxonomy" id="56493"/>
    <lineage>
        <taxon>Eukaryota</taxon>
        <taxon>Fungi</taxon>
        <taxon>Dikarya</taxon>
        <taxon>Basidiomycota</taxon>
        <taxon>Agaricomycotina</taxon>
        <taxon>Agaricomycetes</taxon>
        <taxon>Thelephorales</taxon>
        <taxon>Thelephoraceae</taxon>
        <taxon>Thelephora</taxon>
    </lineage>
</organism>
<dbReference type="InterPro" id="IPR044294">
    <property type="entry name" value="Lipase-like"/>
</dbReference>
<dbReference type="Proteomes" id="UP000736335">
    <property type="component" value="Unassembled WGS sequence"/>
</dbReference>
<keyword evidence="5" id="KW-1185">Reference proteome</keyword>
<evidence type="ECO:0000256" key="2">
    <source>
        <dbReference type="SAM" id="Phobius"/>
    </source>
</evidence>
<feature type="domain" description="DUF676" evidence="3">
    <location>
        <begin position="5"/>
        <end position="211"/>
    </location>
</feature>
<keyword evidence="2" id="KW-0472">Membrane</keyword>
<dbReference type="EMBL" id="WIUZ02000007">
    <property type="protein sequence ID" value="KAF9785302.1"/>
    <property type="molecule type" value="Genomic_DNA"/>
</dbReference>
<dbReference type="Pfam" id="PF05057">
    <property type="entry name" value="DUF676"/>
    <property type="match status" value="1"/>
</dbReference>
<dbReference type="InterPro" id="IPR029058">
    <property type="entry name" value="AB_hydrolase_fold"/>
</dbReference>
<comment type="caution">
    <text evidence="4">The sequence shown here is derived from an EMBL/GenBank/DDBJ whole genome shotgun (WGS) entry which is preliminary data.</text>
</comment>
<dbReference type="PANTHER" id="PTHR12482">
    <property type="entry name" value="LIPASE ROG1-RELATED-RELATED"/>
    <property type="match status" value="1"/>
</dbReference>
<accession>A0A9P6HH78</accession>
<dbReference type="InterPro" id="IPR007751">
    <property type="entry name" value="DUF676_lipase-like"/>
</dbReference>
<keyword evidence="2" id="KW-1133">Transmembrane helix</keyword>
<evidence type="ECO:0000256" key="1">
    <source>
        <dbReference type="ARBA" id="ARBA00007920"/>
    </source>
</evidence>
<dbReference type="AlphaFoldDB" id="A0A9P6HH78"/>
<comment type="similarity">
    <text evidence="1">Belongs to the putative lipase ROG1 family.</text>
</comment>
<evidence type="ECO:0000313" key="4">
    <source>
        <dbReference type="EMBL" id="KAF9785302.1"/>
    </source>
</evidence>
<gene>
    <name evidence="4" type="ORF">BJ322DRAFT_823146</name>
</gene>
<sequence>MAKPEIHLLVLIHGMWGSPSHLDSAARVIEEVKGSKAQLVDAGAPDLHVLIAVTNARDHTYDGIDNGGERVAQEVYEEIDKLTSEGRIVTRFSVFGYSMGGLIARYLLGVLSARNFFDTIAPVNFTTFATPHIGVPRYPGFLSSIVFRVGPRMLSVSGEQFFHTDSWGTTGRPLLAVMADPTQIFFKTLASFANIAIYANAINDASSPYATSAIELEDPFLEYQYNGIRIKFDPDYPHLIHSWVLPDQPPPPPKTLSAQWFKAICSRPLLPPKLQFRFPINLIMIAFIPLLMPVFASFVLYRFSKSSKLSRARIRAMEGSESYQQRLIHMFSDLENRVESAFVEVVHDVAEFGVDAPASQGAQTDTIGERKELNANGNADSTATPLLASEAREKSHLSEAQKEMVRSLNTIPNMKKYRSFFAESRNSHGIIISRDPLQFEVHKRGEEILRHWAERFDL</sequence>
<reference evidence="4" key="2">
    <citation type="submission" date="2020-11" db="EMBL/GenBank/DDBJ databases">
        <authorList>
            <consortium name="DOE Joint Genome Institute"/>
            <person name="Kuo A."/>
            <person name="Miyauchi S."/>
            <person name="Kiss E."/>
            <person name="Drula E."/>
            <person name="Kohler A."/>
            <person name="Sanchez-Garcia M."/>
            <person name="Andreopoulos B."/>
            <person name="Barry K.W."/>
            <person name="Bonito G."/>
            <person name="Buee M."/>
            <person name="Carver A."/>
            <person name="Chen C."/>
            <person name="Cichocki N."/>
            <person name="Clum A."/>
            <person name="Culley D."/>
            <person name="Crous P.W."/>
            <person name="Fauchery L."/>
            <person name="Girlanda M."/>
            <person name="Hayes R."/>
            <person name="Keri Z."/>
            <person name="Labutti K."/>
            <person name="Lipzen A."/>
            <person name="Lombard V."/>
            <person name="Magnuson J."/>
            <person name="Maillard F."/>
            <person name="Morin E."/>
            <person name="Murat C."/>
            <person name="Nolan M."/>
            <person name="Ohm R."/>
            <person name="Pangilinan J."/>
            <person name="Pereira M."/>
            <person name="Perotto S."/>
            <person name="Peter M."/>
            <person name="Riley R."/>
            <person name="Sitrit Y."/>
            <person name="Stielow B."/>
            <person name="Szollosi G."/>
            <person name="Zifcakova L."/>
            <person name="Stursova M."/>
            <person name="Spatafora J.W."/>
            <person name="Tedersoo L."/>
            <person name="Vaario L.-M."/>
            <person name="Yamada A."/>
            <person name="Yan M."/>
            <person name="Wang P."/>
            <person name="Xu J."/>
            <person name="Bruns T."/>
            <person name="Baldrian P."/>
            <person name="Vilgalys R."/>
            <person name="Henrissat B."/>
            <person name="Grigoriev I.V."/>
            <person name="Hibbett D."/>
            <person name="Nagy L.G."/>
            <person name="Martin F.M."/>
        </authorList>
    </citation>
    <scope>NUCLEOTIDE SEQUENCE</scope>
    <source>
        <strain evidence="4">UH-Tt-Lm1</strain>
    </source>
</reference>
<dbReference type="SUPFAM" id="SSF53474">
    <property type="entry name" value="alpha/beta-Hydrolases"/>
    <property type="match status" value="1"/>
</dbReference>
<protein>
    <submittedName>
        <fullName evidence="4">DUF676-domain-containing protein</fullName>
    </submittedName>
</protein>
<dbReference type="OrthoDB" id="273452at2759"/>
<dbReference type="Gene3D" id="3.40.50.1820">
    <property type="entry name" value="alpha/beta hydrolase"/>
    <property type="match status" value="1"/>
</dbReference>
<reference evidence="4" key="1">
    <citation type="journal article" date="2020" name="Nat. Commun.">
        <title>Large-scale genome sequencing of mycorrhizal fungi provides insights into the early evolution of symbiotic traits.</title>
        <authorList>
            <person name="Miyauchi S."/>
            <person name="Kiss E."/>
            <person name="Kuo A."/>
            <person name="Drula E."/>
            <person name="Kohler A."/>
            <person name="Sanchez-Garcia M."/>
            <person name="Morin E."/>
            <person name="Andreopoulos B."/>
            <person name="Barry K.W."/>
            <person name="Bonito G."/>
            <person name="Buee M."/>
            <person name="Carver A."/>
            <person name="Chen C."/>
            <person name="Cichocki N."/>
            <person name="Clum A."/>
            <person name="Culley D."/>
            <person name="Crous P.W."/>
            <person name="Fauchery L."/>
            <person name="Girlanda M."/>
            <person name="Hayes R.D."/>
            <person name="Keri Z."/>
            <person name="LaButti K."/>
            <person name="Lipzen A."/>
            <person name="Lombard V."/>
            <person name="Magnuson J."/>
            <person name="Maillard F."/>
            <person name="Murat C."/>
            <person name="Nolan M."/>
            <person name="Ohm R.A."/>
            <person name="Pangilinan J."/>
            <person name="Pereira M.F."/>
            <person name="Perotto S."/>
            <person name="Peter M."/>
            <person name="Pfister S."/>
            <person name="Riley R."/>
            <person name="Sitrit Y."/>
            <person name="Stielow J.B."/>
            <person name="Szollosi G."/>
            <person name="Zifcakova L."/>
            <person name="Stursova M."/>
            <person name="Spatafora J.W."/>
            <person name="Tedersoo L."/>
            <person name="Vaario L.M."/>
            <person name="Yamada A."/>
            <person name="Yan M."/>
            <person name="Wang P."/>
            <person name="Xu J."/>
            <person name="Bruns T."/>
            <person name="Baldrian P."/>
            <person name="Vilgalys R."/>
            <person name="Dunand C."/>
            <person name="Henrissat B."/>
            <person name="Grigoriev I.V."/>
            <person name="Hibbett D."/>
            <person name="Nagy L.G."/>
            <person name="Martin F.M."/>
        </authorList>
    </citation>
    <scope>NUCLEOTIDE SEQUENCE</scope>
    <source>
        <strain evidence="4">UH-Tt-Lm1</strain>
    </source>
</reference>
<proteinExistence type="inferred from homology"/>
<evidence type="ECO:0000313" key="5">
    <source>
        <dbReference type="Proteomes" id="UP000736335"/>
    </source>
</evidence>
<feature type="transmembrane region" description="Helical" evidence="2">
    <location>
        <begin position="278"/>
        <end position="301"/>
    </location>
</feature>
<name>A0A9P6HH78_9AGAM</name>
<evidence type="ECO:0000259" key="3">
    <source>
        <dbReference type="Pfam" id="PF05057"/>
    </source>
</evidence>